<keyword evidence="3" id="KW-0540">Nuclease</keyword>
<evidence type="ECO:0000256" key="4">
    <source>
        <dbReference type="ARBA" id="ARBA00022723"/>
    </source>
</evidence>
<comment type="cofactor">
    <cofactor evidence="2">
        <name>Mg(2+)</name>
        <dbReference type="ChEBI" id="CHEBI:18420"/>
    </cofactor>
</comment>
<reference evidence="10 11" key="1">
    <citation type="submission" date="2020-09" db="EMBL/GenBank/DDBJ databases">
        <title>De no assembly of potato wild relative species, Solanum commersonii.</title>
        <authorList>
            <person name="Cho K."/>
        </authorList>
    </citation>
    <scope>NUCLEOTIDE SEQUENCE [LARGE SCALE GENOMIC DNA]</scope>
    <source>
        <strain evidence="10">LZ3.2</strain>
        <tissue evidence="10">Leaf</tissue>
    </source>
</reference>
<keyword evidence="6" id="KW-0378">Hydrolase</keyword>
<protein>
    <recommendedName>
        <fullName evidence="9">RNase III domain-containing protein</fullName>
    </recommendedName>
</protein>
<evidence type="ECO:0000256" key="5">
    <source>
        <dbReference type="ARBA" id="ARBA00022759"/>
    </source>
</evidence>
<dbReference type="SUPFAM" id="SSF54768">
    <property type="entry name" value="dsRNA-binding domain-like"/>
    <property type="match status" value="1"/>
</dbReference>
<evidence type="ECO:0000313" key="10">
    <source>
        <dbReference type="EMBL" id="KAG5596665.1"/>
    </source>
</evidence>
<dbReference type="PANTHER" id="PTHR14950:SF53">
    <property type="entry name" value="RIBONUCLEASE 3-LIKE PROTEIN 3 ISOFORM X1"/>
    <property type="match status" value="1"/>
</dbReference>
<accession>A0A9J5Y8I3</accession>
<keyword evidence="5" id="KW-0255">Endonuclease</keyword>
<dbReference type="PANTHER" id="PTHR14950">
    <property type="entry name" value="DICER-RELATED"/>
    <property type="match status" value="1"/>
</dbReference>
<dbReference type="GO" id="GO:0046872">
    <property type="term" value="F:metal ion binding"/>
    <property type="evidence" value="ECO:0007669"/>
    <property type="project" value="UniProtKB-KW"/>
</dbReference>
<evidence type="ECO:0000256" key="6">
    <source>
        <dbReference type="ARBA" id="ARBA00022801"/>
    </source>
</evidence>
<dbReference type="GO" id="GO:0005737">
    <property type="term" value="C:cytoplasm"/>
    <property type="evidence" value="ECO:0007669"/>
    <property type="project" value="TreeGrafter"/>
</dbReference>
<evidence type="ECO:0000256" key="3">
    <source>
        <dbReference type="ARBA" id="ARBA00022722"/>
    </source>
</evidence>
<proteinExistence type="predicted"/>
<evidence type="ECO:0000256" key="8">
    <source>
        <dbReference type="ARBA" id="ARBA00022884"/>
    </source>
</evidence>
<dbReference type="Pfam" id="PF00636">
    <property type="entry name" value="Ribonuclease_3"/>
    <property type="match status" value="1"/>
</dbReference>
<dbReference type="Gene3D" id="3.30.160.20">
    <property type="match status" value="1"/>
</dbReference>
<keyword evidence="4" id="KW-0479">Metal-binding</keyword>
<dbReference type="FunFam" id="1.10.1520.10:FF:000004">
    <property type="entry name" value="Endoribonuclease dicer-like 1"/>
    <property type="match status" value="1"/>
</dbReference>
<evidence type="ECO:0000313" key="11">
    <source>
        <dbReference type="Proteomes" id="UP000824120"/>
    </source>
</evidence>
<dbReference type="PROSITE" id="PS50142">
    <property type="entry name" value="RNASE_3_2"/>
    <property type="match status" value="1"/>
</dbReference>
<dbReference type="Gene3D" id="1.10.1520.10">
    <property type="entry name" value="Ribonuclease III domain"/>
    <property type="match status" value="1"/>
</dbReference>
<dbReference type="InterPro" id="IPR036389">
    <property type="entry name" value="RNase_III_sf"/>
</dbReference>
<dbReference type="GO" id="GO:0004525">
    <property type="term" value="F:ribonuclease III activity"/>
    <property type="evidence" value="ECO:0007669"/>
    <property type="project" value="InterPro"/>
</dbReference>
<feature type="domain" description="RNase III" evidence="9">
    <location>
        <begin position="54"/>
        <end position="195"/>
    </location>
</feature>
<dbReference type="SUPFAM" id="SSF69065">
    <property type="entry name" value="RNase III domain-like"/>
    <property type="match status" value="1"/>
</dbReference>
<dbReference type="GO" id="GO:0030422">
    <property type="term" value="P:siRNA processing"/>
    <property type="evidence" value="ECO:0007669"/>
    <property type="project" value="TreeGrafter"/>
</dbReference>
<comment type="cofactor">
    <cofactor evidence="1">
        <name>Mn(2+)</name>
        <dbReference type="ChEBI" id="CHEBI:29035"/>
    </cofactor>
</comment>
<dbReference type="InterPro" id="IPR000999">
    <property type="entry name" value="RNase_III_dom"/>
</dbReference>
<dbReference type="GO" id="GO:0005634">
    <property type="term" value="C:nucleus"/>
    <property type="evidence" value="ECO:0007669"/>
    <property type="project" value="TreeGrafter"/>
</dbReference>
<evidence type="ECO:0000256" key="1">
    <source>
        <dbReference type="ARBA" id="ARBA00001936"/>
    </source>
</evidence>
<evidence type="ECO:0000256" key="7">
    <source>
        <dbReference type="ARBA" id="ARBA00022842"/>
    </source>
</evidence>
<dbReference type="EMBL" id="JACXVP010000007">
    <property type="protein sequence ID" value="KAG5596665.1"/>
    <property type="molecule type" value="Genomic_DNA"/>
</dbReference>
<dbReference type="AlphaFoldDB" id="A0A9J5Y8I3"/>
<name>A0A9J5Y8I3_SOLCO</name>
<dbReference type="GO" id="GO:0003723">
    <property type="term" value="F:RNA binding"/>
    <property type="evidence" value="ECO:0007669"/>
    <property type="project" value="UniProtKB-KW"/>
</dbReference>
<evidence type="ECO:0000256" key="2">
    <source>
        <dbReference type="ARBA" id="ARBA00001946"/>
    </source>
</evidence>
<organism evidence="10 11">
    <name type="scientific">Solanum commersonii</name>
    <name type="common">Commerson's wild potato</name>
    <name type="synonym">Commerson's nightshade</name>
    <dbReference type="NCBI Taxonomy" id="4109"/>
    <lineage>
        <taxon>Eukaryota</taxon>
        <taxon>Viridiplantae</taxon>
        <taxon>Streptophyta</taxon>
        <taxon>Embryophyta</taxon>
        <taxon>Tracheophyta</taxon>
        <taxon>Spermatophyta</taxon>
        <taxon>Magnoliopsida</taxon>
        <taxon>eudicotyledons</taxon>
        <taxon>Gunneridae</taxon>
        <taxon>Pentapetalae</taxon>
        <taxon>asterids</taxon>
        <taxon>lamiids</taxon>
        <taxon>Solanales</taxon>
        <taxon>Solanaceae</taxon>
        <taxon>Solanoideae</taxon>
        <taxon>Solaneae</taxon>
        <taxon>Solanum</taxon>
    </lineage>
</organism>
<dbReference type="OrthoDB" id="416741at2759"/>
<keyword evidence="7" id="KW-0460">Magnesium</keyword>
<keyword evidence="11" id="KW-1185">Reference proteome</keyword>
<evidence type="ECO:0000259" key="9">
    <source>
        <dbReference type="PROSITE" id="PS50142"/>
    </source>
</evidence>
<comment type="caution">
    <text evidence="10">The sequence shown here is derived from an EMBL/GenBank/DDBJ whole genome shotgun (WGS) entry which is preliminary data.</text>
</comment>
<sequence length="386" mass="44474">MESWLRPFLAQTFNWVSTQNLHKYGAVLNRFLPGILENEEATKRALQDDKSQNVEEVQKIIGYDFNDRDLLRQAFTHTSHHKDCISYERLEYVGDSVLNFMITKEHFFKYPNLPPGLLSPLRAANVDTEKLARAAVKHSFHKYLQHGKPILTRRIQSFINVLPEYPLHSHGLIDAPKVLADVVESTIGAVFIDSNSSIDTTWEVATILLEPIITPEMLETNPVKKLYETCQKHKLKVRVVDMWSHDGSFEVFVDNQMRGKGMCHVKKEIALNRAANKAYNEVIGMLSVDISQDPITGICQSYDQFWVRIEQSYNNLKEESWIYRNKKSLQCRIALIEKAIRKLSGCIRQIENLHPSGASDIDIINQAKMLLMQEPTYKKGFKFDHV</sequence>
<dbReference type="PROSITE" id="PS00517">
    <property type="entry name" value="RNASE_3_1"/>
    <property type="match status" value="1"/>
</dbReference>
<dbReference type="Proteomes" id="UP000824120">
    <property type="component" value="Chromosome 7"/>
</dbReference>
<dbReference type="CDD" id="cd00593">
    <property type="entry name" value="RIBOc"/>
    <property type="match status" value="1"/>
</dbReference>
<keyword evidence="8" id="KW-0694">RNA-binding</keyword>
<gene>
    <name evidence="10" type="ORF">H5410_037897</name>
</gene>
<dbReference type="SMART" id="SM00535">
    <property type="entry name" value="RIBOc"/>
    <property type="match status" value="1"/>
</dbReference>